<evidence type="ECO:0000259" key="2">
    <source>
        <dbReference type="Pfam" id="PF05036"/>
    </source>
</evidence>
<evidence type="ECO:0000256" key="1">
    <source>
        <dbReference type="SAM" id="MobiDB-lite"/>
    </source>
</evidence>
<feature type="region of interest" description="Disordered" evidence="1">
    <location>
        <begin position="27"/>
        <end position="107"/>
    </location>
</feature>
<dbReference type="RefSeq" id="WP_219238070.1">
    <property type="nucleotide sequence ID" value="NZ_JAHWZX010000006.1"/>
</dbReference>
<reference evidence="3 4" key="1">
    <citation type="submission" date="2021-07" db="EMBL/GenBank/DDBJ databases">
        <title>Stakelama flava sp. nov., a novel endophytic bacterium isolated from branch of Kandelia candel.</title>
        <authorList>
            <person name="Tuo L."/>
        </authorList>
    </citation>
    <scope>NUCLEOTIDE SEQUENCE [LARGE SCALE GENOMIC DNA]</scope>
    <source>
        <strain evidence="3 4">CBK3Z-3</strain>
    </source>
</reference>
<proteinExistence type="predicted"/>
<feature type="compositionally biased region" description="Low complexity" evidence="1">
    <location>
        <begin position="232"/>
        <end position="253"/>
    </location>
</feature>
<gene>
    <name evidence="3" type="ORF">KY084_08715</name>
</gene>
<organism evidence="3 4">
    <name type="scientific">Stakelama flava</name>
    <dbReference type="NCBI Taxonomy" id="2860338"/>
    <lineage>
        <taxon>Bacteria</taxon>
        <taxon>Pseudomonadati</taxon>
        <taxon>Pseudomonadota</taxon>
        <taxon>Alphaproteobacteria</taxon>
        <taxon>Sphingomonadales</taxon>
        <taxon>Sphingomonadaceae</taxon>
        <taxon>Stakelama</taxon>
    </lineage>
</organism>
<evidence type="ECO:0000313" key="4">
    <source>
        <dbReference type="Proteomes" id="UP001197214"/>
    </source>
</evidence>
<dbReference type="Pfam" id="PF05036">
    <property type="entry name" value="SPOR"/>
    <property type="match status" value="1"/>
</dbReference>
<name>A0ABS6XL82_9SPHN</name>
<accession>A0ABS6XL82</accession>
<protein>
    <submittedName>
        <fullName evidence="3">SPOR domain-containing protein</fullName>
    </submittedName>
</protein>
<evidence type="ECO:0000313" key="3">
    <source>
        <dbReference type="EMBL" id="MBW4330957.1"/>
    </source>
</evidence>
<dbReference type="PANTHER" id="PTHR34183">
    <property type="entry name" value="ENDOLYTIC PEPTIDOGLYCAN TRANSGLYCOSYLASE RLPA"/>
    <property type="match status" value="1"/>
</dbReference>
<feature type="region of interest" description="Disordered" evidence="1">
    <location>
        <begin position="227"/>
        <end position="284"/>
    </location>
</feature>
<dbReference type="EMBL" id="JAHWZX010000006">
    <property type="protein sequence ID" value="MBW4330957.1"/>
    <property type="molecule type" value="Genomic_DNA"/>
</dbReference>
<dbReference type="InterPro" id="IPR007730">
    <property type="entry name" value="SPOR-like_dom"/>
</dbReference>
<keyword evidence="4" id="KW-1185">Reference proteome</keyword>
<feature type="domain" description="SPOR" evidence="2">
    <location>
        <begin position="286"/>
        <end position="347"/>
    </location>
</feature>
<dbReference type="Proteomes" id="UP001197214">
    <property type="component" value="Unassembled WGS sequence"/>
</dbReference>
<dbReference type="PANTHER" id="PTHR34183:SF8">
    <property type="entry name" value="ENDOLYTIC PEPTIDOGLYCAN TRANSGLYCOSYLASE RLPA-RELATED"/>
    <property type="match status" value="1"/>
</dbReference>
<comment type="caution">
    <text evidence="3">The sequence shown here is derived from an EMBL/GenBank/DDBJ whole genome shotgun (WGS) entry which is preliminary data.</text>
</comment>
<dbReference type="PROSITE" id="PS51257">
    <property type="entry name" value="PROKAR_LIPOPROTEIN"/>
    <property type="match status" value="1"/>
</dbReference>
<sequence>MKSHNSLILAVLPLLAGACADTRYGRYDPTPVAGDYPAPPPRGAEDEGYPPQSDGYDRAGPGAGYPVPGDEPGPDRARPMPAQQQDMRPPEGGSGPRGSSRAAPGEDRYDEVGYAISTTDAAGFGPNVMYAASRVLPPESFVEITSLNTGRIVLAKIAARGPRDGNALIDLAPALASALDMGGDPLPVRVRKVVPTSQDQAMINAGQAAPPRIDAPQSMLRVLSRQLPPTPARTSAPATVQATHPAPAASPAPIRRSGQSQPMRAVVSGTSYPEPDGAPGSTLGGNRNYYVQIVTLSYPDKARTFANRVHGYVVPGGGLYRVRVGPYATRAMADQARRAAASEGFSDARIYDTAR</sequence>